<name>A0A0F9FC65_9ZZZZ</name>
<evidence type="ECO:0000313" key="2">
    <source>
        <dbReference type="EMBL" id="KKL83783.1"/>
    </source>
</evidence>
<sequence>MMPIPKSHNVIWKFILGQPGLYIFSVHVPMPIGAKILHVDGQGADAFIWAAVDQNQDTEERLFWVISTGVDLPKDRVLAPIGTFTQHMGNAGSFVWHVFEEFGNLMEA</sequence>
<dbReference type="Pfam" id="PF24043">
    <property type="entry name" value="DUF7352"/>
    <property type="match status" value="1"/>
</dbReference>
<protein>
    <recommendedName>
        <fullName evidence="1">DUF7352 domain-containing protein</fullName>
    </recommendedName>
</protein>
<feature type="domain" description="DUF7352" evidence="1">
    <location>
        <begin position="25"/>
        <end position="101"/>
    </location>
</feature>
<dbReference type="EMBL" id="LAZR01021883">
    <property type="protein sequence ID" value="KKL83783.1"/>
    <property type="molecule type" value="Genomic_DNA"/>
</dbReference>
<gene>
    <name evidence="2" type="ORF">LCGC14_1971290</name>
</gene>
<dbReference type="InterPro" id="IPR055776">
    <property type="entry name" value="DUF7352"/>
</dbReference>
<comment type="caution">
    <text evidence="2">The sequence shown here is derived from an EMBL/GenBank/DDBJ whole genome shotgun (WGS) entry which is preliminary data.</text>
</comment>
<accession>A0A0F9FC65</accession>
<dbReference type="AlphaFoldDB" id="A0A0F9FC65"/>
<evidence type="ECO:0000259" key="1">
    <source>
        <dbReference type="Pfam" id="PF24043"/>
    </source>
</evidence>
<organism evidence="2">
    <name type="scientific">marine sediment metagenome</name>
    <dbReference type="NCBI Taxonomy" id="412755"/>
    <lineage>
        <taxon>unclassified sequences</taxon>
        <taxon>metagenomes</taxon>
        <taxon>ecological metagenomes</taxon>
    </lineage>
</organism>
<reference evidence="2" key="1">
    <citation type="journal article" date="2015" name="Nature">
        <title>Complex archaea that bridge the gap between prokaryotes and eukaryotes.</title>
        <authorList>
            <person name="Spang A."/>
            <person name="Saw J.H."/>
            <person name="Jorgensen S.L."/>
            <person name="Zaremba-Niedzwiedzka K."/>
            <person name="Martijn J."/>
            <person name="Lind A.E."/>
            <person name="van Eijk R."/>
            <person name="Schleper C."/>
            <person name="Guy L."/>
            <person name="Ettema T.J."/>
        </authorList>
    </citation>
    <scope>NUCLEOTIDE SEQUENCE</scope>
</reference>
<proteinExistence type="predicted"/>